<dbReference type="InterPro" id="IPR008220">
    <property type="entry name" value="HAT_MetX-like"/>
</dbReference>
<gene>
    <name evidence="4" type="primary">metX</name>
    <name evidence="2" type="synonym">metXA</name>
    <name evidence="4" type="ORF">GCM10022392_10300</name>
</gene>
<feature type="active site" evidence="2">
    <location>
        <position position="318"/>
    </location>
</feature>
<evidence type="ECO:0000259" key="3">
    <source>
        <dbReference type="Pfam" id="PF00561"/>
    </source>
</evidence>
<comment type="similarity">
    <text evidence="2">Belongs to the AB hydrolase superfamily. MetX family.</text>
</comment>
<keyword evidence="2" id="KW-0012">Acyltransferase</keyword>
<comment type="function">
    <text evidence="2">Transfers an acetyl group from acetyl-CoA to L-homoserine, forming acetyl-L-homoserine.</text>
</comment>
<dbReference type="RefSeq" id="WP_345101457.1">
    <property type="nucleotide sequence ID" value="NZ_BAABCV010000003.1"/>
</dbReference>
<keyword evidence="2" id="KW-0963">Cytoplasm</keyword>
<dbReference type="InterPro" id="IPR029058">
    <property type="entry name" value="AB_hydrolase_fold"/>
</dbReference>
<feature type="active site" description="Nucleophile" evidence="2">
    <location>
        <position position="135"/>
    </location>
</feature>
<dbReference type="EMBL" id="BAABCV010000003">
    <property type="protein sequence ID" value="GAA4090645.1"/>
    <property type="molecule type" value="Genomic_DNA"/>
</dbReference>
<keyword evidence="2" id="KW-0028">Amino-acid biosynthesis</keyword>
<dbReference type="PIRSF" id="PIRSF000443">
    <property type="entry name" value="Homoser_Ac_trans"/>
    <property type="match status" value="1"/>
</dbReference>
<evidence type="ECO:0000313" key="5">
    <source>
        <dbReference type="Proteomes" id="UP001500841"/>
    </source>
</evidence>
<feature type="binding site" evidence="2">
    <location>
        <position position="201"/>
    </location>
    <ligand>
        <name>substrate</name>
    </ligand>
</feature>
<dbReference type="Gene3D" id="3.40.50.1820">
    <property type="entry name" value="alpha/beta hydrolase"/>
    <property type="match status" value="1"/>
</dbReference>
<sequence length="351" mass="39489">MSYQTYTYQQEFGLECGQKLPQLELGYHTYGTLNKDRDNVVWVCHAFTANSDVLDWWKGLVGSGYYFNPEEHFIVCANMLGSAYGSSGPLSINTATDKQYYLSFPQVTVRDMVKSQQLLAAHLNIKNIHTLIGGSLGGQQAMEWAIIEPEFIKNVILIAANAKHSPWGIAFNESQRLAIAADQSFHENIPNGGAKGLKAARAMALLSYRGYKTYGIKQHEDSNEVVDNYKASSYQNYQGEKLVARFNAYSYWYLSKAMDSHNVGRGRVSIEDALSKITARTLVIGIKSDLLFPIEEQQYLFQHIPQSAYAEFDSYYGHDAFLIETEALTNIITSFFKTDVKGKIIQLQQTA</sequence>
<comment type="caution">
    <text evidence="2">Lacks conserved residue(s) required for the propagation of feature annotation.</text>
</comment>
<feature type="active site" evidence="2">
    <location>
        <position position="289"/>
    </location>
</feature>
<comment type="caution">
    <text evidence="4">The sequence shown here is derived from an EMBL/GenBank/DDBJ whole genome shotgun (WGS) entry which is preliminary data.</text>
</comment>
<dbReference type="Pfam" id="PF00561">
    <property type="entry name" value="Abhydrolase_1"/>
    <property type="match status" value="1"/>
</dbReference>
<dbReference type="NCBIfam" id="TIGR01392">
    <property type="entry name" value="homoserO_Ac_trn"/>
    <property type="match status" value="1"/>
</dbReference>
<keyword evidence="2" id="KW-0486">Methionine biosynthesis</keyword>
<reference evidence="5" key="1">
    <citation type="journal article" date="2019" name="Int. J. Syst. Evol. Microbiol.">
        <title>The Global Catalogue of Microorganisms (GCM) 10K type strain sequencing project: providing services to taxonomists for standard genome sequencing and annotation.</title>
        <authorList>
            <consortium name="The Broad Institute Genomics Platform"/>
            <consortium name="The Broad Institute Genome Sequencing Center for Infectious Disease"/>
            <person name="Wu L."/>
            <person name="Ma J."/>
        </authorList>
    </citation>
    <scope>NUCLEOTIDE SEQUENCE [LARGE SCALE GENOMIC DNA]</scope>
    <source>
        <strain evidence="5">JCM 17085</strain>
    </source>
</reference>
<comment type="subunit">
    <text evidence="2">Homodimer.</text>
</comment>
<proteinExistence type="inferred from homology"/>
<evidence type="ECO:0000313" key="4">
    <source>
        <dbReference type="EMBL" id="GAA4090645.1"/>
    </source>
</evidence>
<organism evidence="4 5">
    <name type="scientific">Mucilaginibacter panaciglaebae</name>
    <dbReference type="NCBI Taxonomy" id="502331"/>
    <lineage>
        <taxon>Bacteria</taxon>
        <taxon>Pseudomonadati</taxon>
        <taxon>Bacteroidota</taxon>
        <taxon>Sphingobacteriia</taxon>
        <taxon>Sphingobacteriales</taxon>
        <taxon>Sphingobacteriaceae</taxon>
        <taxon>Mucilaginibacter</taxon>
    </lineage>
</organism>
<feature type="domain" description="AB hydrolase-1" evidence="3">
    <location>
        <begin position="40"/>
        <end position="322"/>
    </location>
</feature>
<comment type="catalytic activity">
    <reaction evidence="2">
        <text>L-homoserine + acetyl-CoA = O-acetyl-L-homoserine + CoA</text>
        <dbReference type="Rhea" id="RHEA:13701"/>
        <dbReference type="ChEBI" id="CHEBI:57287"/>
        <dbReference type="ChEBI" id="CHEBI:57288"/>
        <dbReference type="ChEBI" id="CHEBI:57476"/>
        <dbReference type="ChEBI" id="CHEBI:57716"/>
        <dbReference type="EC" id="2.3.1.31"/>
    </reaction>
</comment>
<dbReference type="Proteomes" id="UP001500841">
    <property type="component" value="Unassembled WGS sequence"/>
</dbReference>
<keyword evidence="1 2" id="KW-0808">Transferase</keyword>
<protein>
    <recommendedName>
        <fullName evidence="2">Homoserine O-acetyltransferase</fullName>
        <shortName evidence="2">HAT</shortName>
        <ecNumber evidence="2">2.3.1.31</ecNumber>
    </recommendedName>
    <alternativeName>
        <fullName evidence="2">Homoserine transacetylase</fullName>
        <shortName evidence="2">HTA</shortName>
    </alternativeName>
</protein>
<name>A0ABP7WK01_9SPHI</name>
<accession>A0ABP7WK01</accession>
<dbReference type="InterPro" id="IPR000073">
    <property type="entry name" value="AB_hydrolase_1"/>
</dbReference>
<dbReference type="PANTHER" id="PTHR32268:SF11">
    <property type="entry name" value="HOMOSERINE O-ACETYLTRANSFERASE"/>
    <property type="match status" value="1"/>
</dbReference>
<comment type="subcellular location">
    <subcellularLocation>
        <location evidence="2">Cytoplasm</location>
    </subcellularLocation>
</comment>
<dbReference type="EC" id="2.3.1.31" evidence="2"/>
<dbReference type="PANTHER" id="PTHR32268">
    <property type="entry name" value="HOMOSERINE O-ACETYLTRANSFERASE"/>
    <property type="match status" value="1"/>
</dbReference>
<evidence type="ECO:0000256" key="1">
    <source>
        <dbReference type="ARBA" id="ARBA00022679"/>
    </source>
</evidence>
<comment type="pathway">
    <text evidence="2">Amino-acid biosynthesis; L-methionine biosynthesis via de novo pathway; O-acetyl-L-homoserine from L-homoserine: step 1/1.</text>
</comment>
<dbReference type="SUPFAM" id="SSF53474">
    <property type="entry name" value="alpha/beta-Hydrolases"/>
    <property type="match status" value="1"/>
</dbReference>
<evidence type="ECO:0000256" key="2">
    <source>
        <dbReference type="HAMAP-Rule" id="MF_00296"/>
    </source>
</evidence>
<dbReference type="HAMAP" id="MF_00296">
    <property type="entry name" value="MetX_acyltransf"/>
    <property type="match status" value="1"/>
</dbReference>
<keyword evidence="5" id="KW-1185">Reference proteome</keyword>
<feature type="binding site" evidence="2">
    <location>
        <position position="319"/>
    </location>
    <ligand>
        <name>substrate</name>
    </ligand>
</feature>